<evidence type="ECO:0000313" key="10">
    <source>
        <dbReference type="EMBL" id="KAK1427279.1"/>
    </source>
</evidence>
<evidence type="ECO:0000259" key="9">
    <source>
        <dbReference type="Pfam" id="PF00249"/>
    </source>
</evidence>
<dbReference type="PANTHER" id="PTHR31604:SF59">
    <property type="entry name" value="SHI-RELATED SEQUENCE 5-RELATED"/>
    <property type="match status" value="1"/>
</dbReference>
<name>A0AAD8P050_TARER</name>
<dbReference type="InterPro" id="IPR007818">
    <property type="entry name" value="SHI"/>
</dbReference>
<keyword evidence="11" id="KW-1185">Reference proteome</keyword>
<accession>A0AAD8P050</accession>
<dbReference type="InterPro" id="IPR006511">
    <property type="entry name" value="SHI_C"/>
</dbReference>
<sequence length="732" mass="80741">MAALQGNIFSLLHHLLPPSHRSTASSSSSTISIFHHPHRSTASSSSSTKNIFSLLHHHLHLHQPLSASRILFRLCCLRRLFSLFPERKNDESKQVQRSKVLAFAARYALFCNIIKMLFGADDAEYDKIVLDSVPSGCSGVLVSASVDSWDLGRPAEARFELLNQVLAPSAGEEFLIDGPIFVKVKHANEFPGRLRSSARSVIDVWIDEEVDRFYKANRKYGKDWKKVAAMVRTRHPEMVEALYTMNRAYLSLPEGTTSVVGFIAMVSDHYKQCFHKGLDVWSVGNRSSARPDWQGRGNLDYILASEAATKLQHQKQQHALAATKKQFFGYGFEFEVELDFGCQNMSDFFSLGGSSFGVSKNQHHQQQNDQTHTHNHNQDQQDDSSIITPNSLYLFKNEEIYSKGFELWQQYYQLHQHRQQHPPTHYDLCLNSNNNSNNNSNSSNNHLHSWRVMRQAAGGYGIGAGDHGGGGGGGGGGINCQDCGNQAKKDCQHMRCRTCCKSRGFQCQTHVKSTWVPAAKRRERQQQLATLTQHQQQELGNQQLSLMMRASGSGSGTGVDHNPKRLREDQHQHITTNATASPVGGGGVGGGVVVNLPSSHHHHHNTSSSALEMGHFPAEVSSAAVFRCVRVSAMDEAEEQLAYQTAVNIGGHVFKGILYDHGVEGRYNVHSTGGDDAAGGSQQQLNLITAGTMAATTSTVNPNVGSIDPSTIYPTPLNAFMAGTQFFPPPRS</sequence>
<evidence type="ECO:0000256" key="4">
    <source>
        <dbReference type="ARBA" id="ARBA00022833"/>
    </source>
</evidence>
<evidence type="ECO:0000256" key="8">
    <source>
        <dbReference type="SAM" id="MobiDB-lite"/>
    </source>
</evidence>
<keyword evidence="3" id="KW-0479">Metal-binding</keyword>
<evidence type="ECO:0000256" key="1">
    <source>
        <dbReference type="ARBA" id="ARBA00004123"/>
    </source>
</evidence>
<dbReference type="GO" id="GO:0005634">
    <property type="term" value="C:nucleus"/>
    <property type="evidence" value="ECO:0007669"/>
    <property type="project" value="UniProtKB-SubCell"/>
</dbReference>
<feature type="region of interest" description="Disordered" evidence="8">
    <location>
        <begin position="359"/>
        <end position="385"/>
    </location>
</feature>
<dbReference type="NCBIfam" id="TIGR01623">
    <property type="entry name" value="put_zinc_LRP1"/>
    <property type="match status" value="1"/>
</dbReference>
<gene>
    <name evidence="10" type="ORF">QVD17_15962</name>
</gene>
<evidence type="ECO:0000256" key="3">
    <source>
        <dbReference type="ARBA" id="ARBA00022723"/>
    </source>
</evidence>
<comment type="similarity">
    <text evidence="2">Belongs to the SHI protein family.</text>
</comment>
<dbReference type="SUPFAM" id="SSF46689">
    <property type="entry name" value="Homeodomain-like"/>
    <property type="match status" value="1"/>
</dbReference>
<feature type="domain" description="Myb-like" evidence="9">
    <location>
        <begin position="205"/>
        <end position="240"/>
    </location>
</feature>
<comment type="caution">
    <text evidence="10">The sequence shown here is derived from an EMBL/GenBank/DDBJ whole genome shotgun (WGS) entry which is preliminary data.</text>
</comment>
<dbReference type="GO" id="GO:0046872">
    <property type="term" value="F:metal ion binding"/>
    <property type="evidence" value="ECO:0007669"/>
    <property type="project" value="UniProtKB-KW"/>
</dbReference>
<dbReference type="Gene3D" id="1.20.58.1880">
    <property type="match status" value="1"/>
</dbReference>
<reference evidence="10" key="1">
    <citation type="journal article" date="2023" name="bioRxiv">
        <title>Improved chromosome-level genome assembly for marigold (Tagetes erecta).</title>
        <authorList>
            <person name="Jiang F."/>
            <person name="Yuan L."/>
            <person name="Wang S."/>
            <person name="Wang H."/>
            <person name="Xu D."/>
            <person name="Wang A."/>
            <person name="Fan W."/>
        </authorList>
    </citation>
    <scope>NUCLEOTIDE SEQUENCE</scope>
    <source>
        <strain evidence="10">WSJ</strain>
        <tissue evidence="10">Leaf</tissue>
    </source>
</reference>
<keyword evidence="4" id="KW-0862">Zinc</keyword>
<evidence type="ECO:0000256" key="7">
    <source>
        <dbReference type="ARBA" id="ARBA00023242"/>
    </source>
</evidence>
<proteinExistence type="inferred from homology"/>
<dbReference type="PANTHER" id="PTHR31604">
    <property type="entry name" value="PROTEIN LATERAL ROOT PRIMORDIUM 1"/>
    <property type="match status" value="1"/>
</dbReference>
<dbReference type="GO" id="GO:0003700">
    <property type="term" value="F:DNA-binding transcription factor activity"/>
    <property type="evidence" value="ECO:0007669"/>
    <property type="project" value="InterPro"/>
</dbReference>
<dbReference type="Pfam" id="PF00249">
    <property type="entry name" value="Myb_DNA-binding"/>
    <property type="match status" value="1"/>
</dbReference>
<dbReference type="InterPro" id="IPR009057">
    <property type="entry name" value="Homeodomain-like_sf"/>
</dbReference>
<dbReference type="Proteomes" id="UP001229421">
    <property type="component" value="Unassembled WGS sequence"/>
</dbReference>
<evidence type="ECO:0000313" key="11">
    <source>
        <dbReference type="Proteomes" id="UP001229421"/>
    </source>
</evidence>
<dbReference type="AlphaFoldDB" id="A0AAD8P050"/>
<dbReference type="CDD" id="cd00167">
    <property type="entry name" value="SANT"/>
    <property type="match status" value="1"/>
</dbReference>
<dbReference type="GO" id="GO:0003677">
    <property type="term" value="F:DNA binding"/>
    <property type="evidence" value="ECO:0007669"/>
    <property type="project" value="UniProtKB-KW"/>
</dbReference>
<feature type="compositionally biased region" description="Low complexity" evidence="8">
    <location>
        <begin position="359"/>
        <end position="370"/>
    </location>
</feature>
<dbReference type="GO" id="GO:0045893">
    <property type="term" value="P:positive regulation of DNA-templated transcription"/>
    <property type="evidence" value="ECO:0007669"/>
    <property type="project" value="TreeGrafter"/>
</dbReference>
<dbReference type="NCBIfam" id="TIGR01624">
    <property type="entry name" value="LRP1_Cterm"/>
    <property type="match status" value="1"/>
</dbReference>
<keyword evidence="5" id="KW-0238">DNA-binding</keyword>
<dbReference type="InterPro" id="IPR001005">
    <property type="entry name" value="SANT/Myb"/>
</dbReference>
<evidence type="ECO:0000256" key="6">
    <source>
        <dbReference type="ARBA" id="ARBA00023159"/>
    </source>
</evidence>
<organism evidence="10 11">
    <name type="scientific">Tagetes erecta</name>
    <name type="common">African marigold</name>
    <dbReference type="NCBI Taxonomy" id="13708"/>
    <lineage>
        <taxon>Eukaryota</taxon>
        <taxon>Viridiplantae</taxon>
        <taxon>Streptophyta</taxon>
        <taxon>Embryophyta</taxon>
        <taxon>Tracheophyta</taxon>
        <taxon>Spermatophyta</taxon>
        <taxon>Magnoliopsida</taxon>
        <taxon>eudicotyledons</taxon>
        <taxon>Gunneridae</taxon>
        <taxon>Pentapetalae</taxon>
        <taxon>asterids</taxon>
        <taxon>campanulids</taxon>
        <taxon>Asterales</taxon>
        <taxon>Asteraceae</taxon>
        <taxon>Asteroideae</taxon>
        <taxon>Heliantheae alliance</taxon>
        <taxon>Tageteae</taxon>
        <taxon>Tagetes</taxon>
    </lineage>
</organism>
<comment type="subcellular location">
    <subcellularLocation>
        <location evidence="1">Nucleus</location>
    </subcellularLocation>
</comment>
<evidence type="ECO:0000256" key="5">
    <source>
        <dbReference type="ARBA" id="ARBA00023125"/>
    </source>
</evidence>
<evidence type="ECO:0000256" key="2">
    <source>
        <dbReference type="ARBA" id="ARBA00006911"/>
    </source>
</evidence>
<dbReference type="InterPro" id="IPR006510">
    <property type="entry name" value="Znf_LRP1"/>
</dbReference>
<dbReference type="EMBL" id="JAUHHV010000004">
    <property type="protein sequence ID" value="KAK1427279.1"/>
    <property type="molecule type" value="Genomic_DNA"/>
</dbReference>
<keyword evidence="7" id="KW-0539">Nucleus</keyword>
<dbReference type="Pfam" id="PF05142">
    <property type="entry name" value="DUF702"/>
    <property type="match status" value="1"/>
</dbReference>
<protein>
    <recommendedName>
        <fullName evidence="9">Myb-like domain-containing protein</fullName>
    </recommendedName>
</protein>
<keyword evidence="6" id="KW-0010">Activator</keyword>